<name>A0A7E4VPU2_PANRE</name>
<dbReference type="InterPro" id="IPR036322">
    <property type="entry name" value="WD40_repeat_dom_sf"/>
</dbReference>
<dbReference type="PANTHER" id="PTHR22848">
    <property type="entry name" value="WD40 REPEAT PROTEIN"/>
    <property type="match status" value="1"/>
</dbReference>
<comment type="similarity">
    <text evidence="7">Belongs to the WD repeat SMU1 family.</text>
</comment>
<keyword evidence="2 9" id="KW-0853">WD repeat</keyword>
<dbReference type="Pfam" id="PF00400">
    <property type="entry name" value="WD40"/>
    <property type="match status" value="5"/>
</dbReference>
<evidence type="ECO:0000256" key="7">
    <source>
        <dbReference type="ARBA" id="ARBA00025801"/>
    </source>
</evidence>
<dbReference type="Gene3D" id="2.130.10.10">
    <property type="entry name" value="YVTN repeat-like/Quinoprotein amine dehydrogenase"/>
    <property type="match status" value="1"/>
</dbReference>
<feature type="repeat" description="WD" evidence="9">
    <location>
        <begin position="261"/>
        <end position="302"/>
    </location>
</feature>
<reference evidence="12" key="2">
    <citation type="submission" date="2020-10" db="UniProtKB">
        <authorList>
            <consortium name="WormBaseParasite"/>
        </authorList>
    </citation>
    <scope>IDENTIFICATION</scope>
</reference>
<dbReference type="Proteomes" id="UP000492821">
    <property type="component" value="Unassembled WGS sequence"/>
</dbReference>
<feature type="repeat" description="WD" evidence="9">
    <location>
        <begin position="488"/>
        <end position="521"/>
    </location>
</feature>
<keyword evidence="6" id="KW-0539">Nucleus</keyword>
<dbReference type="PRINTS" id="PR00320">
    <property type="entry name" value="GPROTEINBRPT"/>
</dbReference>
<organism evidence="11 12">
    <name type="scientific">Panagrellus redivivus</name>
    <name type="common">Microworm</name>
    <dbReference type="NCBI Taxonomy" id="6233"/>
    <lineage>
        <taxon>Eukaryota</taxon>
        <taxon>Metazoa</taxon>
        <taxon>Ecdysozoa</taxon>
        <taxon>Nematoda</taxon>
        <taxon>Chromadorea</taxon>
        <taxon>Rhabditida</taxon>
        <taxon>Tylenchina</taxon>
        <taxon>Panagrolaimomorpha</taxon>
        <taxon>Panagrolaimoidea</taxon>
        <taxon>Panagrolaimidae</taxon>
        <taxon>Panagrellus</taxon>
    </lineage>
</organism>
<dbReference type="InterPro" id="IPR019775">
    <property type="entry name" value="WD40_repeat_CS"/>
</dbReference>
<evidence type="ECO:0000256" key="8">
    <source>
        <dbReference type="ARBA" id="ARBA00026184"/>
    </source>
</evidence>
<dbReference type="InterPro" id="IPR054532">
    <property type="entry name" value="TPL_SMU1_LisH-like"/>
</dbReference>
<dbReference type="PROSITE" id="PS00678">
    <property type="entry name" value="WD_REPEATS_1"/>
    <property type="match status" value="1"/>
</dbReference>
<dbReference type="SMART" id="SM00667">
    <property type="entry name" value="LisH"/>
    <property type="match status" value="1"/>
</dbReference>
<dbReference type="InterPro" id="IPR020472">
    <property type="entry name" value="WD40_PAC1"/>
</dbReference>
<dbReference type="PROSITE" id="PS50082">
    <property type="entry name" value="WD_REPEATS_2"/>
    <property type="match status" value="5"/>
</dbReference>
<proteinExistence type="inferred from homology"/>
<feature type="repeat" description="WD" evidence="9">
    <location>
        <begin position="220"/>
        <end position="252"/>
    </location>
</feature>
<protein>
    <recommendedName>
        <fullName evidence="8">WD40 repeat-containing protein SMU1</fullName>
    </recommendedName>
</protein>
<evidence type="ECO:0000256" key="6">
    <source>
        <dbReference type="ARBA" id="ARBA00023242"/>
    </source>
</evidence>
<dbReference type="InterPro" id="IPR015943">
    <property type="entry name" value="WD40/YVTN_repeat-like_dom_sf"/>
</dbReference>
<evidence type="ECO:0000313" key="12">
    <source>
        <dbReference type="WBParaSite" id="Pan_g23523.t1"/>
    </source>
</evidence>
<dbReference type="PROSITE" id="PS50897">
    <property type="entry name" value="CTLH"/>
    <property type="match status" value="1"/>
</dbReference>
<evidence type="ECO:0000313" key="11">
    <source>
        <dbReference type="Proteomes" id="UP000492821"/>
    </source>
</evidence>
<evidence type="ECO:0000256" key="2">
    <source>
        <dbReference type="ARBA" id="ARBA00022574"/>
    </source>
</evidence>
<dbReference type="AlphaFoldDB" id="A0A7E4VPU2"/>
<keyword evidence="5" id="KW-0508">mRNA splicing</keyword>
<feature type="domain" description="CTLH" evidence="10">
    <location>
        <begin position="41"/>
        <end position="93"/>
    </location>
</feature>
<dbReference type="CDD" id="cd00200">
    <property type="entry name" value="WD40"/>
    <property type="match status" value="1"/>
</dbReference>
<evidence type="ECO:0000259" key="10">
    <source>
        <dbReference type="PROSITE" id="PS50897"/>
    </source>
</evidence>
<dbReference type="WBParaSite" id="Pan_g23523.t1">
    <property type="protein sequence ID" value="Pan_g23523.t1"/>
    <property type="gene ID" value="Pan_g23523"/>
</dbReference>
<dbReference type="InterPro" id="IPR001680">
    <property type="entry name" value="WD40_rpt"/>
</dbReference>
<sequence length="521" mass="58345">MSTIEIEAADVVRLIEQYLKENNLMRTLETLQEETNITMNTIDNLDTFNSDILSGHWDLVLKTVQPLKIHPNKLIDLYEQIIIELVELRELASARLILRQTDSMALLQTTNPDRFGRLEALIAKSYFDPREVYPEGVTKEKRRLAIAQSLSQDVHVVPPSRLLALLAQSLKWQQHQGLLPPGTQLDLFRGKAAVRELEDETYPTSFVRHIKFGAKSYPESAAFSPDGQYLVTGSVDGFVEIWNFTTGKLRKDLKYQAQENFMMMDTAVLALCFSRDSEMLATASKDGKIKVWKVQTGQVLRRFDGAHTQGITSVSLSRDNSHVLSSSFDNLIRIHGLKSGKCLKEFRGHTSFVTSAIYTEEETHIVSSCADGTVKVWSVKSTECLNTFRVTVPGAGSIINIPVNSVNLVPKAVTGNDNQLFVVCNRSNTIHIVNLEGQVVRTMTSGKRDKGDFIACRLSPRGEFVYCLAEDNTLYCFSMTSGQLEHTMPVHDATAIGLAHHPHQNMIATFGEDALLKLWRA</sequence>
<dbReference type="GO" id="GO:0016607">
    <property type="term" value="C:nuclear speck"/>
    <property type="evidence" value="ECO:0007669"/>
    <property type="project" value="UniProtKB-SubCell"/>
</dbReference>
<evidence type="ECO:0000256" key="1">
    <source>
        <dbReference type="ARBA" id="ARBA00004324"/>
    </source>
</evidence>
<dbReference type="PROSITE" id="PS50896">
    <property type="entry name" value="LISH"/>
    <property type="match status" value="1"/>
</dbReference>
<evidence type="ECO:0000256" key="3">
    <source>
        <dbReference type="ARBA" id="ARBA00022664"/>
    </source>
</evidence>
<dbReference type="SMART" id="SM00320">
    <property type="entry name" value="WD40"/>
    <property type="match status" value="7"/>
</dbReference>
<dbReference type="Pfam" id="PF17814">
    <property type="entry name" value="LisH_TPL"/>
    <property type="match status" value="1"/>
</dbReference>
<keyword evidence="3" id="KW-0507">mRNA processing</keyword>
<evidence type="ECO:0000256" key="9">
    <source>
        <dbReference type="PROSITE-ProRule" id="PRU00221"/>
    </source>
</evidence>
<keyword evidence="11" id="KW-1185">Reference proteome</keyword>
<feature type="repeat" description="WD" evidence="9">
    <location>
        <begin position="346"/>
        <end position="387"/>
    </location>
</feature>
<keyword evidence="4" id="KW-0677">Repeat</keyword>
<dbReference type="InterPro" id="IPR006595">
    <property type="entry name" value="CTLH_C"/>
</dbReference>
<dbReference type="FunFam" id="2.130.10.10:FF:001224">
    <property type="entry name" value="Protein CBR-SMU-1"/>
    <property type="match status" value="1"/>
</dbReference>
<dbReference type="SUPFAM" id="SSF50978">
    <property type="entry name" value="WD40 repeat-like"/>
    <property type="match status" value="1"/>
</dbReference>
<dbReference type="GO" id="GO:0000398">
    <property type="term" value="P:mRNA splicing, via spliceosome"/>
    <property type="evidence" value="ECO:0007669"/>
    <property type="project" value="InterPro"/>
</dbReference>
<dbReference type="PROSITE" id="PS50294">
    <property type="entry name" value="WD_REPEATS_REGION"/>
    <property type="match status" value="4"/>
</dbReference>
<evidence type="ECO:0000256" key="5">
    <source>
        <dbReference type="ARBA" id="ARBA00023187"/>
    </source>
</evidence>
<feature type="repeat" description="WD" evidence="9">
    <location>
        <begin position="304"/>
        <end position="345"/>
    </location>
</feature>
<dbReference type="InterPro" id="IPR045184">
    <property type="entry name" value="SMU1"/>
</dbReference>
<comment type="subcellular location">
    <subcellularLocation>
        <location evidence="1">Nucleus speckle</location>
    </subcellularLocation>
</comment>
<accession>A0A7E4VPU2</accession>
<evidence type="ECO:0000256" key="4">
    <source>
        <dbReference type="ARBA" id="ARBA00022737"/>
    </source>
</evidence>
<dbReference type="SMART" id="SM00668">
    <property type="entry name" value="CTLH"/>
    <property type="match status" value="1"/>
</dbReference>
<reference evidence="11" key="1">
    <citation type="journal article" date="2013" name="Genetics">
        <title>The draft genome and transcriptome of Panagrellus redivivus are shaped by the harsh demands of a free-living lifestyle.</title>
        <authorList>
            <person name="Srinivasan J."/>
            <person name="Dillman A.R."/>
            <person name="Macchietto M.G."/>
            <person name="Heikkinen L."/>
            <person name="Lakso M."/>
            <person name="Fracchia K.M."/>
            <person name="Antoshechkin I."/>
            <person name="Mortazavi A."/>
            <person name="Wong G."/>
            <person name="Sternberg P.W."/>
        </authorList>
    </citation>
    <scope>NUCLEOTIDE SEQUENCE [LARGE SCALE GENOMIC DNA]</scope>
    <source>
        <strain evidence="11">MT8872</strain>
    </source>
</reference>
<dbReference type="InterPro" id="IPR006594">
    <property type="entry name" value="LisH"/>
</dbReference>